<dbReference type="Proteomes" id="UP001058098">
    <property type="component" value="Chromosome"/>
</dbReference>
<proteinExistence type="predicted"/>
<feature type="transmembrane region" description="Helical" evidence="1">
    <location>
        <begin position="6"/>
        <end position="30"/>
    </location>
</feature>
<evidence type="ECO:0000313" key="3">
    <source>
        <dbReference type="Proteomes" id="UP001058098"/>
    </source>
</evidence>
<name>A0ABY5R4P5_9HYPH</name>
<keyword evidence="3" id="KW-1185">Reference proteome</keyword>
<reference evidence="2" key="1">
    <citation type="submission" date="2020-09" db="EMBL/GenBank/DDBJ databases">
        <title>Rhizobia associated with sainfoin plants.</title>
        <authorList>
            <person name="Asharfi S."/>
            <person name="Kuzmanovic N."/>
            <person name="Bunk B."/>
            <person name="Sproeer C."/>
            <person name="Becker M."/>
            <person name="Thuenen T."/>
        </authorList>
    </citation>
    <scope>NUCLEOTIDE SEQUENCE</scope>
    <source>
        <strain evidence="2">OM4</strain>
    </source>
</reference>
<keyword evidence="1" id="KW-0812">Transmembrane</keyword>
<dbReference type="EMBL" id="CP062229">
    <property type="protein sequence ID" value="UVC17627.1"/>
    <property type="molecule type" value="Genomic_DNA"/>
</dbReference>
<sequence length="89" mass="9292">MIITGIGAFVALTMPWLVIIGSFLIIPGLVLASMPTALMYGVAFALFRLLLGSFLSGVPLNVMSGAATLALFWTIPSQASPGRGARWPA</sequence>
<feature type="transmembrane region" description="Helical" evidence="1">
    <location>
        <begin position="37"/>
        <end position="55"/>
    </location>
</feature>
<organism evidence="2 3">
    <name type="scientific">Mesorhizobium onobrychidis</name>
    <dbReference type="NCBI Taxonomy" id="2775404"/>
    <lineage>
        <taxon>Bacteria</taxon>
        <taxon>Pseudomonadati</taxon>
        <taxon>Pseudomonadota</taxon>
        <taxon>Alphaproteobacteria</taxon>
        <taxon>Hyphomicrobiales</taxon>
        <taxon>Phyllobacteriaceae</taxon>
        <taxon>Mesorhizobium</taxon>
    </lineage>
</organism>
<evidence type="ECO:0000313" key="2">
    <source>
        <dbReference type="EMBL" id="UVC17627.1"/>
    </source>
</evidence>
<evidence type="ECO:0000256" key="1">
    <source>
        <dbReference type="SAM" id="Phobius"/>
    </source>
</evidence>
<accession>A0ABY5R4P5</accession>
<gene>
    <name evidence="2" type="ORF">IHQ72_11330</name>
</gene>
<protein>
    <recommendedName>
        <fullName evidence="4">ComEC/Rec2-related protein domain-containing protein</fullName>
    </recommendedName>
</protein>
<dbReference type="RefSeq" id="WP_258122511.1">
    <property type="nucleotide sequence ID" value="NZ_CP062229.1"/>
</dbReference>
<evidence type="ECO:0008006" key="4">
    <source>
        <dbReference type="Google" id="ProtNLM"/>
    </source>
</evidence>
<keyword evidence="1" id="KW-0472">Membrane</keyword>
<keyword evidence="1" id="KW-1133">Transmembrane helix</keyword>